<dbReference type="GO" id="GO:0005829">
    <property type="term" value="C:cytosol"/>
    <property type="evidence" value="ECO:0007669"/>
    <property type="project" value="TreeGrafter"/>
</dbReference>
<name>A0AAN0RDL1_9PROT</name>
<proteinExistence type="inferred from homology"/>
<dbReference type="InterPro" id="IPR050201">
    <property type="entry name" value="Bacterial_glucokinase"/>
</dbReference>
<keyword evidence="1 3" id="KW-0808">Transferase</keyword>
<comment type="subcellular location">
    <subcellularLocation>
        <location evidence="3">Cytoplasm</location>
    </subcellularLocation>
</comment>
<dbReference type="Gene3D" id="3.40.367.20">
    <property type="match status" value="1"/>
</dbReference>
<dbReference type="SUPFAM" id="SSF53067">
    <property type="entry name" value="Actin-like ATPase domain"/>
    <property type="match status" value="1"/>
</dbReference>
<dbReference type="EMBL" id="CP003181">
    <property type="protein sequence ID" value="AHJ62813.1"/>
    <property type="molecule type" value="Genomic_DNA"/>
</dbReference>
<dbReference type="GO" id="GO:0006096">
    <property type="term" value="P:glycolytic process"/>
    <property type="evidence" value="ECO:0007669"/>
    <property type="project" value="UniProtKB-UniRule"/>
</dbReference>
<feature type="transmembrane region" description="Helical" evidence="5">
    <location>
        <begin position="272"/>
        <end position="298"/>
    </location>
</feature>
<dbReference type="GO" id="GO:0005536">
    <property type="term" value="F:D-glucose binding"/>
    <property type="evidence" value="ECO:0007669"/>
    <property type="project" value="InterPro"/>
</dbReference>
<keyword evidence="3" id="KW-0963">Cytoplasm</keyword>
<organism evidence="6 7">
    <name type="scientific">Granulibacter bethesdensis</name>
    <dbReference type="NCBI Taxonomy" id="364410"/>
    <lineage>
        <taxon>Bacteria</taxon>
        <taxon>Pseudomonadati</taxon>
        <taxon>Pseudomonadota</taxon>
        <taxon>Alphaproteobacteria</taxon>
        <taxon>Acetobacterales</taxon>
        <taxon>Acetobacteraceae</taxon>
        <taxon>Granulibacter</taxon>
    </lineage>
</organism>
<dbReference type="KEGG" id="gbh:GbCGDNIH2_0980"/>
<dbReference type="CDD" id="cd24008">
    <property type="entry name" value="ASKHA_NBD_GLK"/>
    <property type="match status" value="1"/>
</dbReference>
<reference evidence="7" key="1">
    <citation type="submission" date="2012-06" db="EMBL/GenBank/DDBJ databases">
        <title>Genome analysis of multiple Granulibacter bethesdensis isolates demonstrates substantial genome diversity.</title>
        <authorList>
            <person name="Greenberg D.E."/>
            <person name="Porcella S.F."/>
            <person name="Zarember K."/>
            <person name="Zelazny A.M."/>
            <person name="Bruno D."/>
            <person name="Martens C."/>
            <person name="Barbian K.D."/>
            <person name="Jaske E."/>
            <person name="Holland S.M."/>
        </authorList>
    </citation>
    <scope>NUCLEOTIDE SEQUENCE [LARGE SCALE GENOMIC DNA]</scope>
    <source>
        <strain evidence="7">CGDNIH3</strain>
    </source>
</reference>
<protein>
    <recommendedName>
        <fullName evidence="3">Glucokinase</fullName>
        <ecNumber evidence="3">2.7.1.2</ecNumber>
    </recommendedName>
    <alternativeName>
        <fullName evidence="3">Glucose kinase</fullName>
    </alternativeName>
</protein>
<dbReference type="KEGG" id="gbc:GbCGDNIH3_0980"/>
<evidence type="ECO:0000256" key="2">
    <source>
        <dbReference type="ARBA" id="ARBA00022777"/>
    </source>
</evidence>
<dbReference type="PANTHER" id="PTHR47690:SF1">
    <property type="entry name" value="GLUCOKINASE"/>
    <property type="match status" value="1"/>
</dbReference>
<dbReference type="AlphaFoldDB" id="A0AAN0RDL1"/>
<accession>A0AAN0RDL1</accession>
<keyword evidence="5" id="KW-0812">Transmembrane</keyword>
<gene>
    <name evidence="3" type="primary">glk</name>
    <name evidence="6" type="ORF">GbCGDNIH3_0980</name>
</gene>
<dbReference type="NCBIfam" id="TIGR00749">
    <property type="entry name" value="glk"/>
    <property type="match status" value="1"/>
</dbReference>
<keyword evidence="3" id="KW-0324">Glycolysis</keyword>
<dbReference type="HAMAP" id="MF_00524">
    <property type="entry name" value="Glucokinase"/>
    <property type="match status" value="1"/>
</dbReference>
<dbReference type="Proteomes" id="UP000019438">
    <property type="component" value="Chromosome"/>
</dbReference>
<evidence type="ECO:0000313" key="6">
    <source>
        <dbReference type="EMBL" id="AHJ62813.1"/>
    </source>
</evidence>
<keyword evidence="3" id="KW-0067">ATP-binding</keyword>
<dbReference type="Gene3D" id="3.30.420.40">
    <property type="match status" value="1"/>
</dbReference>
<keyword evidence="2 3" id="KW-0418">Kinase</keyword>
<evidence type="ECO:0000256" key="3">
    <source>
        <dbReference type="HAMAP-Rule" id="MF_00524"/>
    </source>
</evidence>
<dbReference type="PANTHER" id="PTHR47690">
    <property type="entry name" value="GLUCOKINASE"/>
    <property type="match status" value="1"/>
</dbReference>
<dbReference type="GO" id="GO:0004340">
    <property type="term" value="F:glucokinase activity"/>
    <property type="evidence" value="ECO:0007669"/>
    <property type="project" value="UniProtKB-UniRule"/>
</dbReference>
<comment type="catalytic activity">
    <reaction evidence="3">
        <text>D-glucose + ATP = D-glucose 6-phosphate + ADP + H(+)</text>
        <dbReference type="Rhea" id="RHEA:17825"/>
        <dbReference type="ChEBI" id="CHEBI:4167"/>
        <dbReference type="ChEBI" id="CHEBI:15378"/>
        <dbReference type="ChEBI" id="CHEBI:30616"/>
        <dbReference type="ChEBI" id="CHEBI:61548"/>
        <dbReference type="ChEBI" id="CHEBI:456216"/>
        <dbReference type="EC" id="2.7.1.2"/>
    </reaction>
</comment>
<sequence length="351" mass="38007">MFYIRFFNNPMLVVLASKQSDTGHSSSRVDHIMTEFPPRLIGDIGGTNVRFALAMGEGVIVHEHKLPVAEFDSLELAARTYLQARGSLSQEVEEAVFAVATPVKGDEIAFTNNPWRFSIRSTEAALGLKRLEIINDFVAQAASIRVTPDEEMTIIKSGEVMEHHPAVVIGPGTGLGMAFILRRKDGEEILASEGGHCTFSPRDETQTFIRDQLAREYGHVSSERLLSGPGLLAMARALAQRAGISLALGKPADVTRLAEQAACPVCREAIKVFSAVLGSVAADAVLNLVAIGGVYLIGNVSKSLRAMMDFDALIEAFLEKGRFRALLDDVPIMQVMRSNTGLLGASAWRGR</sequence>
<keyword evidence="3" id="KW-0547">Nucleotide-binding</keyword>
<dbReference type="EC" id="2.7.1.2" evidence="3"/>
<feature type="binding site" evidence="3">
    <location>
        <begin position="42"/>
        <end position="47"/>
    </location>
    <ligand>
        <name>ATP</name>
        <dbReference type="ChEBI" id="CHEBI:30616"/>
    </ligand>
</feature>
<dbReference type="GO" id="GO:0005524">
    <property type="term" value="F:ATP binding"/>
    <property type="evidence" value="ECO:0007669"/>
    <property type="project" value="UniProtKB-UniRule"/>
</dbReference>
<comment type="similarity">
    <text evidence="3 4">Belongs to the bacterial glucokinase family.</text>
</comment>
<evidence type="ECO:0000313" key="7">
    <source>
        <dbReference type="Proteomes" id="UP000019438"/>
    </source>
</evidence>
<evidence type="ECO:0000256" key="5">
    <source>
        <dbReference type="SAM" id="Phobius"/>
    </source>
</evidence>
<keyword evidence="5" id="KW-1133">Transmembrane helix</keyword>
<evidence type="ECO:0000256" key="1">
    <source>
        <dbReference type="ARBA" id="ARBA00022679"/>
    </source>
</evidence>
<evidence type="ECO:0000256" key="4">
    <source>
        <dbReference type="RuleBase" id="RU004046"/>
    </source>
</evidence>
<dbReference type="InterPro" id="IPR043129">
    <property type="entry name" value="ATPase_NBD"/>
</dbReference>
<dbReference type="InterPro" id="IPR003836">
    <property type="entry name" value="Glucokinase"/>
</dbReference>
<keyword evidence="5" id="KW-0472">Membrane</keyword>
<dbReference type="Pfam" id="PF02685">
    <property type="entry name" value="Glucokinase"/>
    <property type="match status" value="1"/>
</dbReference>